<dbReference type="RefSeq" id="WP_284299064.1">
    <property type="nucleotide sequence ID" value="NZ_BSSV01000005.1"/>
</dbReference>
<protein>
    <recommendedName>
        <fullName evidence="4">Peptide zinc metalloprotease protein</fullName>
    </recommendedName>
</protein>
<comment type="caution">
    <text evidence="2">The sequence shown here is derived from an EMBL/GenBank/DDBJ whole genome shotgun (WGS) entry which is preliminary data.</text>
</comment>
<keyword evidence="1" id="KW-1133">Transmembrane helix</keyword>
<evidence type="ECO:0000313" key="3">
    <source>
        <dbReference type="Proteomes" id="UP001157134"/>
    </source>
</evidence>
<name>A0ABQ6HHI4_9GAMM</name>
<keyword evidence="3" id="KW-1185">Reference proteome</keyword>
<reference evidence="2 3" key="1">
    <citation type="submission" date="2023-03" db="EMBL/GenBank/DDBJ databases">
        <title>Thalassotalea loyana LMG 22536T draft genome sequence.</title>
        <authorList>
            <person name="Sawabe T."/>
        </authorList>
    </citation>
    <scope>NUCLEOTIDE SEQUENCE [LARGE SCALE GENOMIC DNA]</scope>
    <source>
        <strain evidence="2 3">LMG 22536</strain>
    </source>
</reference>
<dbReference type="EMBL" id="BSSV01000005">
    <property type="protein sequence ID" value="GLX86245.1"/>
    <property type="molecule type" value="Genomic_DNA"/>
</dbReference>
<sequence>MEQYQVSPDIYIVENENSTPGKEFFVSKGARNFYVSKVIAELLMLLKAGNSISEIVGTLTQNHKVKEEHVVFLLDKKLPELGLISHANTKEKTSDYFEQYIKFAVPVLTEKFVVASSSALKIFYSPVVATLSIILSLVAFAMLFTSEHFSALSWNAVVAFPMLFTPEDYVWLYLMVICSYLIHELGHTSAGARYGAGIDKVGVGVYLIFPVFYSDMSKAWSLSVAKRTVVNVGGSYFQFLFAGCIAFYGAMTGSLIAVFAIYIILNSTILNLSPFLRFDGYWIYSDLFKLPNLRQKSTELVTGLFTDNGQSFLTRVKQAQAEQPALFYYAVGSLFFLTFICYVLASLGIEIVSSAAEIKETLTTQMLAAHSFATYSMVIGRMGYFFILGVAYCVLVVRMCKALLGISTLVRGAK</sequence>
<evidence type="ECO:0000256" key="1">
    <source>
        <dbReference type="SAM" id="Phobius"/>
    </source>
</evidence>
<feature type="transmembrane region" description="Helical" evidence="1">
    <location>
        <begin position="326"/>
        <end position="352"/>
    </location>
</feature>
<feature type="transmembrane region" description="Helical" evidence="1">
    <location>
        <begin position="122"/>
        <end position="144"/>
    </location>
</feature>
<dbReference type="Proteomes" id="UP001157134">
    <property type="component" value="Unassembled WGS sequence"/>
</dbReference>
<feature type="transmembrane region" description="Helical" evidence="1">
    <location>
        <begin position="169"/>
        <end position="186"/>
    </location>
</feature>
<feature type="transmembrane region" description="Helical" evidence="1">
    <location>
        <begin position="198"/>
        <end position="216"/>
    </location>
</feature>
<proteinExistence type="predicted"/>
<accession>A0ABQ6HHI4</accession>
<keyword evidence="1" id="KW-0472">Membrane</keyword>
<feature type="transmembrane region" description="Helical" evidence="1">
    <location>
        <begin position="236"/>
        <end position="265"/>
    </location>
</feature>
<evidence type="ECO:0000313" key="2">
    <source>
        <dbReference type="EMBL" id="GLX86245.1"/>
    </source>
</evidence>
<evidence type="ECO:0008006" key="4">
    <source>
        <dbReference type="Google" id="ProtNLM"/>
    </source>
</evidence>
<feature type="transmembrane region" description="Helical" evidence="1">
    <location>
        <begin position="372"/>
        <end position="397"/>
    </location>
</feature>
<keyword evidence="1" id="KW-0812">Transmembrane</keyword>
<gene>
    <name evidence="2" type="ORF">tloyanaT_24980</name>
</gene>
<organism evidence="2 3">
    <name type="scientific">Thalassotalea loyana</name>
    <dbReference type="NCBI Taxonomy" id="280483"/>
    <lineage>
        <taxon>Bacteria</taxon>
        <taxon>Pseudomonadati</taxon>
        <taxon>Pseudomonadota</taxon>
        <taxon>Gammaproteobacteria</taxon>
        <taxon>Alteromonadales</taxon>
        <taxon>Colwelliaceae</taxon>
        <taxon>Thalassotalea</taxon>
    </lineage>
</organism>